<organism evidence="4 5">
    <name type="scientific">Georgenia alba</name>
    <dbReference type="NCBI Taxonomy" id="2233858"/>
    <lineage>
        <taxon>Bacteria</taxon>
        <taxon>Bacillati</taxon>
        <taxon>Actinomycetota</taxon>
        <taxon>Actinomycetes</taxon>
        <taxon>Micrococcales</taxon>
        <taxon>Bogoriellaceae</taxon>
        <taxon>Georgenia</taxon>
    </lineage>
</organism>
<gene>
    <name evidence="4" type="ORF">ACFQQL_00785</name>
</gene>
<dbReference type="PANTHER" id="PTHR43333:SF1">
    <property type="entry name" value="D-ISOMER SPECIFIC 2-HYDROXYACID DEHYDROGENASE NAD-BINDING DOMAIN-CONTAINING PROTEIN"/>
    <property type="match status" value="1"/>
</dbReference>
<evidence type="ECO:0000259" key="3">
    <source>
        <dbReference type="Pfam" id="PF02826"/>
    </source>
</evidence>
<dbReference type="InterPro" id="IPR036291">
    <property type="entry name" value="NAD(P)-bd_dom_sf"/>
</dbReference>
<evidence type="ECO:0000313" key="4">
    <source>
        <dbReference type="EMBL" id="MFC7403625.1"/>
    </source>
</evidence>
<feature type="domain" description="D-isomer specific 2-hydroxyacid dehydrogenase NAD-binding" evidence="3">
    <location>
        <begin position="102"/>
        <end position="283"/>
    </location>
</feature>
<accession>A0ABW2Q2A8</accession>
<dbReference type="Pfam" id="PF02826">
    <property type="entry name" value="2-Hacid_dh_C"/>
    <property type="match status" value="1"/>
</dbReference>
<evidence type="ECO:0000256" key="1">
    <source>
        <dbReference type="ARBA" id="ARBA00023002"/>
    </source>
</evidence>
<proteinExistence type="predicted"/>
<keyword evidence="1" id="KW-0560">Oxidoreductase</keyword>
<evidence type="ECO:0000313" key="5">
    <source>
        <dbReference type="Proteomes" id="UP001596455"/>
    </source>
</evidence>
<keyword evidence="5" id="KW-1185">Reference proteome</keyword>
<reference evidence="5" key="1">
    <citation type="journal article" date="2019" name="Int. J. Syst. Evol. Microbiol.">
        <title>The Global Catalogue of Microorganisms (GCM) 10K type strain sequencing project: providing services to taxonomists for standard genome sequencing and annotation.</title>
        <authorList>
            <consortium name="The Broad Institute Genomics Platform"/>
            <consortium name="The Broad Institute Genome Sequencing Center for Infectious Disease"/>
            <person name="Wu L."/>
            <person name="Ma J."/>
        </authorList>
    </citation>
    <scope>NUCLEOTIDE SEQUENCE [LARGE SCALE GENOMIC DNA]</scope>
    <source>
        <strain evidence="5">JCM 1490</strain>
    </source>
</reference>
<keyword evidence="2" id="KW-0520">NAD</keyword>
<name>A0ABW2Q2A8_9MICO</name>
<dbReference type="PANTHER" id="PTHR43333">
    <property type="entry name" value="2-HACID_DH_C DOMAIN-CONTAINING PROTEIN"/>
    <property type="match status" value="1"/>
</dbReference>
<comment type="caution">
    <text evidence="4">The sequence shown here is derived from an EMBL/GenBank/DDBJ whole genome shotgun (WGS) entry which is preliminary data.</text>
</comment>
<dbReference type="Proteomes" id="UP001596455">
    <property type="component" value="Unassembled WGS sequence"/>
</dbReference>
<sequence>MKILLPDTMPLAPALPDGVTPVTYDVTSPVPPEHRDAEVLVMWGNSADALADAARTLPDLRLVQSLAAGPDQILAAGFAPEVAVSSGAGLHDRTVTEHALLLTLALLRRMPQMLRSQAAHVWDRELGGLQPLRPEGAVTSLIGAEVLVWGFGNIGQNLAPLLTGLGANVRGVARSAGRRSGYDVIAESDLDAELSGTDVLIMILPATPATAKALGADRLALLPEHAYVVNVGRGATVDEDALLGALTSGAIAGAALDVTAVEPLPAESPLWDAPDIIISPHGAGGRPVGADELIAANVAALVEGRELRNLVER</sequence>
<dbReference type="InterPro" id="IPR006140">
    <property type="entry name" value="D-isomer_DH_NAD-bd"/>
</dbReference>
<dbReference type="Gene3D" id="3.40.50.720">
    <property type="entry name" value="NAD(P)-binding Rossmann-like Domain"/>
    <property type="match status" value="2"/>
</dbReference>
<dbReference type="EMBL" id="JBHTCQ010000001">
    <property type="protein sequence ID" value="MFC7403625.1"/>
    <property type="molecule type" value="Genomic_DNA"/>
</dbReference>
<dbReference type="SUPFAM" id="SSF52283">
    <property type="entry name" value="Formate/glycerate dehydrogenase catalytic domain-like"/>
    <property type="match status" value="1"/>
</dbReference>
<dbReference type="SUPFAM" id="SSF51735">
    <property type="entry name" value="NAD(P)-binding Rossmann-fold domains"/>
    <property type="match status" value="1"/>
</dbReference>
<evidence type="ECO:0000256" key="2">
    <source>
        <dbReference type="ARBA" id="ARBA00023027"/>
    </source>
</evidence>
<dbReference type="CDD" id="cd12160">
    <property type="entry name" value="2-Hacid_dh_3"/>
    <property type="match status" value="1"/>
</dbReference>
<protein>
    <submittedName>
        <fullName evidence="4">Phosphoglycerate dehydrogenase</fullName>
    </submittedName>
</protein>
<dbReference type="RefSeq" id="WP_382390261.1">
    <property type="nucleotide sequence ID" value="NZ_JBHTCQ010000001.1"/>
</dbReference>